<dbReference type="RefSeq" id="WP_327098495.1">
    <property type="nucleotide sequence ID" value="NZ_CP109149.1"/>
</dbReference>
<dbReference type="EMBL" id="CP109441">
    <property type="protein sequence ID" value="WUV45298.1"/>
    <property type="molecule type" value="Genomic_DNA"/>
</dbReference>
<organism evidence="1 2">
    <name type="scientific">Nocardia vinacea</name>
    <dbReference type="NCBI Taxonomy" id="96468"/>
    <lineage>
        <taxon>Bacteria</taxon>
        <taxon>Bacillati</taxon>
        <taxon>Actinomycetota</taxon>
        <taxon>Actinomycetes</taxon>
        <taxon>Mycobacteriales</taxon>
        <taxon>Nocardiaceae</taxon>
        <taxon>Nocardia</taxon>
    </lineage>
</organism>
<gene>
    <name evidence="1" type="ORF">OG563_40330</name>
</gene>
<name>A0ABZ1YQA2_9NOCA</name>
<evidence type="ECO:0000313" key="1">
    <source>
        <dbReference type="EMBL" id="WUV45298.1"/>
    </source>
</evidence>
<dbReference type="Proteomes" id="UP001432062">
    <property type="component" value="Chromosome"/>
</dbReference>
<proteinExistence type="predicted"/>
<evidence type="ECO:0000313" key="2">
    <source>
        <dbReference type="Proteomes" id="UP001432062"/>
    </source>
</evidence>
<keyword evidence="2" id="KW-1185">Reference proteome</keyword>
<protein>
    <recommendedName>
        <fullName evidence="3">Zn-dependent hydrolase</fullName>
    </recommendedName>
</protein>
<accession>A0ABZ1YQA2</accession>
<evidence type="ECO:0008006" key="3">
    <source>
        <dbReference type="Google" id="ProtNLM"/>
    </source>
</evidence>
<sequence>MTEVSVRSVGAVRIDRVVTSGTFALDGGSWDVENNVWIIDSLRDRVFTLAADTVVLTGHGLGTDLATESPHLDEWIARGW</sequence>
<reference evidence="1" key="1">
    <citation type="submission" date="2022-10" db="EMBL/GenBank/DDBJ databases">
        <title>The complete genomes of actinobacterial strains from the NBC collection.</title>
        <authorList>
            <person name="Joergensen T.S."/>
            <person name="Alvarez Arevalo M."/>
            <person name="Sterndorff E.B."/>
            <person name="Faurdal D."/>
            <person name="Vuksanovic O."/>
            <person name="Mourched A.-S."/>
            <person name="Charusanti P."/>
            <person name="Shaw S."/>
            <person name="Blin K."/>
            <person name="Weber T."/>
        </authorList>
    </citation>
    <scope>NUCLEOTIDE SEQUENCE</scope>
    <source>
        <strain evidence="1">NBC_01482</strain>
    </source>
</reference>